<reference evidence="4" key="1">
    <citation type="submission" date="2020-10" db="EMBL/GenBank/DDBJ databases">
        <authorList>
            <person name="Gilroy R."/>
        </authorList>
    </citation>
    <scope>NUCLEOTIDE SEQUENCE</scope>
    <source>
        <strain evidence="4">CHK190-19873</strain>
    </source>
</reference>
<dbReference type="EMBL" id="DVIQ01000070">
    <property type="protein sequence ID" value="HIS32101.1"/>
    <property type="molecule type" value="Genomic_DNA"/>
</dbReference>
<accession>A0A9D1JKD2</accession>
<dbReference type="InterPro" id="IPR025857">
    <property type="entry name" value="MacB_PCD"/>
</dbReference>
<organism evidence="4 5">
    <name type="scientific">Candidatus Limivivens intestinipullorum</name>
    <dbReference type="NCBI Taxonomy" id="2840858"/>
    <lineage>
        <taxon>Bacteria</taxon>
        <taxon>Bacillati</taxon>
        <taxon>Bacillota</taxon>
        <taxon>Clostridia</taxon>
        <taxon>Lachnospirales</taxon>
        <taxon>Lachnospiraceae</taxon>
        <taxon>Lachnospiraceae incertae sedis</taxon>
        <taxon>Candidatus Limivivens</taxon>
    </lineage>
</organism>
<gene>
    <name evidence="4" type="ORF">IAB44_11230</name>
</gene>
<feature type="transmembrane region" description="Helical" evidence="2">
    <location>
        <begin position="20"/>
        <end position="37"/>
    </location>
</feature>
<comment type="caution">
    <text evidence="4">The sequence shown here is derived from an EMBL/GenBank/DDBJ whole genome shotgun (WGS) entry which is preliminary data.</text>
</comment>
<name>A0A9D1JKD2_9FIRM</name>
<keyword evidence="2" id="KW-1133">Transmembrane helix</keyword>
<feature type="compositionally biased region" description="Polar residues" evidence="1">
    <location>
        <begin position="303"/>
        <end position="330"/>
    </location>
</feature>
<evidence type="ECO:0000313" key="5">
    <source>
        <dbReference type="Proteomes" id="UP000823935"/>
    </source>
</evidence>
<keyword evidence="2" id="KW-0812">Transmembrane</keyword>
<feature type="domain" description="MacB-like periplasmic core" evidence="3">
    <location>
        <begin position="22"/>
        <end position="215"/>
    </location>
</feature>
<feature type="region of interest" description="Disordered" evidence="1">
    <location>
        <begin position="294"/>
        <end position="330"/>
    </location>
</feature>
<proteinExistence type="predicted"/>
<feature type="non-terminal residue" evidence="4">
    <location>
        <position position="330"/>
    </location>
</feature>
<dbReference type="Pfam" id="PF12704">
    <property type="entry name" value="MacB_PCD"/>
    <property type="match status" value="1"/>
</dbReference>
<protein>
    <submittedName>
        <fullName evidence="4">ABC transporter permease</fullName>
    </submittedName>
</protein>
<dbReference type="Proteomes" id="UP000823935">
    <property type="component" value="Unassembled WGS sequence"/>
</dbReference>
<evidence type="ECO:0000259" key="3">
    <source>
        <dbReference type="Pfam" id="PF12704"/>
    </source>
</evidence>
<reference evidence="4" key="2">
    <citation type="journal article" date="2021" name="PeerJ">
        <title>Extensive microbial diversity within the chicken gut microbiome revealed by metagenomics and culture.</title>
        <authorList>
            <person name="Gilroy R."/>
            <person name="Ravi A."/>
            <person name="Getino M."/>
            <person name="Pursley I."/>
            <person name="Horton D.L."/>
            <person name="Alikhan N.F."/>
            <person name="Baker D."/>
            <person name="Gharbi K."/>
            <person name="Hall N."/>
            <person name="Watson M."/>
            <person name="Adriaenssens E.M."/>
            <person name="Foster-Nyarko E."/>
            <person name="Jarju S."/>
            <person name="Secka A."/>
            <person name="Antonio M."/>
            <person name="Oren A."/>
            <person name="Chaudhuri R.R."/>
            <person name="La Ragione R."/>
            <person name="Hildebrand F."/>
            <person name="Pallen M.J."/>
        </authorList>
    </citation>
    <scope>NUCLEOTIDE SEQUENCE</scope>
    <source>
        <strain evidence="4">CHK190-19873</strain>
    </source>
</reference>
<sequence length="330" mass="37063">MRSVLGKTTFREIRHSLGRYFAILAIVALGVGFFAGLKVSRSAMVQTGDDYLNQLHFFDYRLISTLGFTQEDVDAIAQGEGISDAEGAVSLDFLYTQEDGTEAVLKAHSITEQVNQLELVTGRMPQNAQECVVDSRLFGEDAVGSVIQVSDSNTEETTDQFAYQSYTITGIVRSPYYLNFERGNTSIGNGTVSGFVYLPYEAFDLDYYTEIFLTLDQTGYLFSDEYDNAVKAMEDTVTELCNNRADIRYEKIVSDATQELEDGWAEYNQNNEEFQTKKKDAQQQLEDSLAQLEEGQAELESQRTQLENTESTLNDSRQQLTAGQEELNTQ</sequence>
<evidence type="ECO:0000313" key="4">
    <source>
        <dbReference type="EMBL" id="HIS32101.1"/>
    </source>
</evidence>
<evidence type="ECO:0000256" key="2">
    <source>
        <dbReference type="SAM" id="Phobius"/>
    </source>
</evidence>
<evidence type="ECO:0000256" key="1">
    <source>
        <dbReference type="SAM" id="MobiDB-lite"/>
    </source>
</evidence>
<keyword evidence="2" id="KW-0472">Membrane</keyword>
<dbReference type="AlphaFoldDB" id="A0A9D1JKD2"/>